<gene>
    <name evidence="2" type="ORF">PW252_07470</name>
</gene>
<accession>A0AA96VJR6</accession>
<proteinExistence type="predicted"/>
<keyword evidence="1" id="KW-0812">Transmembrane</keyword>
<name>A0AA96VJR6_9STRE</name>
<organism evidence="2">
    <name type="scientific">Streptococcus iners</name>
    <dbReference type="NCBI Taxonomy" id="3028084"/>
    <lineage>
        <taxon>Bacteria</taxon>
        <taxon>Bacillati</taxon>
        <taxon>Bacillota</taxon>
        <taxon>Bacilli</taxon>
        <taxon>Lactobacillales</taxon>
        <taxon>Streptococcaceae</taxon>
        <taxon>Streptococcus</taxon>
    </lineage>
</organism>
<reference evidence="2" key="1">
    <citation type="submission" date="2023-02" db="EMBL/GenBank/DDBJ databases">
        <title>Streptococcus sp. Genome Sequencing and Assembly.</title>
        <authorList>
            <person name="Shore S.M."/>
            <person name="Nicholson T.L."/>
        </authorList>
    </citation>
    <scope>NUCLEOTIDE SEQUENCE</scope>
    <source>
        <strain evidence="2">29887</strain>
    </source>
</reference>
<dbReference type="KEGG" id="sins:PW252_07470"/>
<sequence length="41" mass="4856">MEELFMKLFIWFFILLWASPVIIVALAGAWVILCLLFGRRK</sequence>
<evidence type="ECO:0000256" key="1">
    <source>
        <dbReference type="SAM" id="Phobius"/>
    </source>
</evidence>
<protein>
    <submittedName>
        <fullName evidence="2">Uncharacterized protein</fullName>
    </submittedName>
</protein>
<evidence type="ECO:0000313" key="2">
    <source>
        <dbReference type="EMBL" id="WNY50413.1"/>
    </source>
</evidence>
<keyword evidence="1" id="KW-0472">Membrane</keyword>
<keyword evidence="1" id="KW-1133">Transmembrane helix</keyword>
<feature type="transmembrane region" description="Helical" evidence="1">
    <location>
        <begin position="12"/>
        <end position="37"/>
    </location>
</feature>
<dbReference type="AlphaFoldDB" id="A0AA96VJR6"/>
<dbReference type="EMBL" id="CP118735">
    <property type="protein sequence ID" value="WNY50413.1"/>
    <property type="molecule type" value="Genomic_DNA"/>
</dbReference>
<dbReference type="RefSeq" id="WP_316716654.1">
    <property type="nucleotide sequence ID" value="NZ_CP118735.1"/>
</dbReference>